<feature type="transmembrane region" description="Helical" evidence="3">
    <location>
        <begin position="260"/>
        <end position="278"/>
    </location>
</feature>
<feature type="transmembrane region" description="Helical" evidence="3">
    <location>
        <begin position="152"/>
        <end position="180"/>
    </location>
</feature>
<protein>
    <recommendedName>
        <fullName evidence="6">ABC transporter permease</fullName>
    </recommendedName>
</protein>
<evidence type="ECO:0008006" key="6">
    <source>
        <dbReference type="Google" id="ProtNLM"/>
    </source>
</evidence>
<keyword evidence="3" id="KW-1133">Transmembrane helix</keyword>
<dbReference type="PANTHER" id="PTHR30413">
    <property type="entry name" value="INNER MEMBRANE TRANSPORT PERMEASE"/>
    <property type="match status" value="1"/>
</dbReference>
<evidence type="ECO:0000256" key="3">
    <source>
        <dbReference type="SAM" id="Phobius"/>
    </source>
</evidence>
<evidence type="ECO:0000256" key="2">
    <source>
        <dbReference type="ARBA" id="ARBA00022448"/>
    </source>
</evidence>
<dbReference type="Proteomes" id="UP001548832">
    <property type="component" value="Unassembled WGS sequence"/>
</dbReference>
<keyword evidence="2" id="KW-0813">Transport</keyword>
<reference evidence="4 5" key="1">
    <citation type="submission" date="2024-06" db="EMBL/GenBank/DDBJ databases">
        <authorList>
            <person name="Kim D.-U."/>
        </authorList>
    </citation>
    <scope>NUCLEOTIDE SEQUENCE [LARGE SCALE GENOMIC DNA]</scope>
    <source>
        <strain evidence="4 5">KACC15460</strain>
    </source>
</reference>
<gene>
    <name evidence="4" type="ORF">ABVQ20_35075</name>
</gene>
<dbReference type="PANTHER" id="PTHR30413:SF10">
    <property type="entry name" value="CAPSULE POLYSACCHARIDE EXPORT INNER-MEMBRANE PROTEIN CTRC"/>
    <property type="match status" value="1"/>
</dbReference>
<organism evidence="4 5">
    <name type="scientific">Mesorhizobium shangrilense</name>
    <dbReference type="NCBI Taxonomy" id="460060"/>
    <lineage>
        <taxon>Bacteria</taxon>
        <taxon>Pseudomonadati</taxon>
        <taxon>Pseudomonadota</taxon>
        <taxon>Alphaproteobacteria</taxon>
        <taxon>Hyphomicrobiales</taxon>
        <taxon>Phyllobacteriaceae</taxon>
        <taxon>Mesorhizobium</taxon>
    </lineage>
</organism>
<dbReference type="EMBL" id="JBEWSZ010000008">
    <property type="protein sequence ID" value="MET2832182.1"/>
    <property type="molecule type" value="Genomic_DNA"/>
</dbReference>
<keyword evidence="3" id="KW-0812">Transmembrane</keyword>
<comment type="similarity">
    <text evidence="1">Belongs to the ABC-2 integral membrane protein family.</text>
</comment>
<proteinExistence type="inferred from homology"/>
<feature type="transmembrane region" description="Helical" evidence="3">
    <location>
        <begin position="119"/>
        <end position="140"/>
    </location>
</feature>
<sequence length="348" mass="37960">MDVSALSMAGEAEASARIEIYNRYVEQATGPVERLRREIEVLVFESGRRKKIAESQARKVRTSVGSPRADAILIQSISGIVGAVDVPRPPRRAPALAVWSALWGLRFHTDMNSDRLGMFWWLVEPLLHVILITFATLLLHGGEVFDMPAFPFAVIGVIVWLTFRTTFLAALAGPGALVHLIDHPDVSRFDVIVGTSVKGVIVNSCIGIVMLGGCVAAGVTRLPENPLMFAGALASTAALGLGSGLIAYHASLYYPGLRKIYVMILRIIATFSGLFFVSEQVPGEYAAYVLWNPILHLSQFARSGWFYTYDSTDASFVYVFSCLCATLAIGFGCAVMNRRARARHGEYA</sequence>
<dbReference type="RefSeq" id="WP_354464409.1">
    <property type="nucleotide sequence ID" value="NZ_JBEWSZ010000008.1"/>
</dbReference>
<feature type="transmembrane region" description="Helical" evidence="3">
    <location>
        <begin position="226"/>
        <end position="248"/>
    </location>
</feature>
<evidence type="ECO:0000313" key="5">
    <source>
        <dbReference type="Proteomes" id="UP001548832"/>
    </source>
</evidence>
<evidence type="ECO:0000313" key="4">
    <source>
        <dbReference type="EMBL" id="MET2832182.1"/>
    </source>
</evidence>
<feature type="transmembrane region" description="Helical" evidence="3">
    <location>
        <begin position="200"/>
        <end position="220"/>
    </location>
</feature>
<accession>A0ABV2DQ12</accession>
<keyword evidence="3" id="KW-0472">Membrane</keyword>
<name>A0ABV2DQ12_9HYPH</name>
<keyword evidence="5" id="KW-1185">Reference proteome</keyword>
<comment type="caution">
    <text evidence="4">The sequence shown here is derived from an EMBL/GenBank/DDBJ whole genome shotgun (WGS) entry which is preliminary data.</text>
</comment>
<evidence type="ECO:0000256" key="1">
    <source>
        <dbReference type="ARBA" id="ARBA00007783"/>
    </source>
</evidence>
<feature type="transmembrane region" description="Helical" evidence="3">
    <location>
        <begin position="315"/>
        <end position="336"/>
    </location>
</feature>